<dbReference type="PANTHER" id="PTHR31069">
    <property type="entry name" value="OLEATE-ACTIVATED TRANSCRIPTION FACTOR 1-RELATED"/>
    <property type="match status" value="1"/>
</dbReference>
<protein>
    <submittedName>
        <fullName evidence="8">Piso0_005906 protein</fullName>
    </submittedName>
</protein>
<dbReference type="PROSITE" id="PS00463">
    <property type="entry name" value="ZN2_CY6_FUNGAL_1"/>
    <property type="match status" value="1"/>
</dbReference>
<keyword evidence="4" id="KW-0804">Transcription</keyword>
<dbReference type="EMBL" id="FO082046">
    <property type="protein sequence ID" value="CCE87356.1"/>
    <property type="molecule type" value="Genomic_DNA"/>
</dbReference>
<dbReference type="GO" id="GO:0005634">
    <property type="term" value="C:nucleus"/>
    <property type="evidence" value="ECO:0007669"/>
    <property type="project" value="TreeGrafter"/>
</dbReference>
<dbReference type="Pfam" id="PF00172">
    <property type="entry name" value="Zn_clus"/>
    <property type="match status" value="1"/>
</dbReference>
<name>G8Y097_PICSO</name>
<dbReference type="AlphaFoldDB" id="G8Y097"/>
<keyword evidence="1" id="KW-0479">Metal-binding</keyword>
<evidence type="ECO:0000256" key="4">
    <source>
        <dbReference type="ARBA" id="ARBA00023163"/>
    </source>
</evidence>
<dbReference type="OMA" id="HGPFTWH"/>
<dbReference type="InterPro" id="IPR007219">
    <property type="entry name" value="XnlR_reg_dom"/>
</dbReference>
<dbReference type="CDD" id="cd00067">
    <property type="entry name" value="GAL4"/>
    <property type="match status" value="1"/>
</dbReference>
<dbReference type="PANTHER" id="PTHR31069:SF12">
    <property type="entry name" value="TRANSCRIPTION FACTOR DOMAIN-CONTAINING PROTEIN"/>
    <property type="match status" value="1"/>
</dbReference>
<keyword evidence="3" id="KW-0238">DNA-binding</keyword>
<dbReference type="GO" id="GO:0008270">
    <property type="term" value="F:zinc ion binding"/>
    <property type="evidence" value="ECO:0007669"/>
    <property type="project" value="InterPro"/>
</dbReference>
<evidence type="ECO:0000256" key="6">
    <source>
        <dbReference type="SAM" id="MobiDB-lite"/>
    </source>
</evidence>
<organism evidence="8 9">
    <name type="scientific">Pichia sorbitophila (strain ATCC MYA-4447 / BCRC 22081 / CBS 7064 / NBRC 10061 / NRRL Y-12695)</name>
    <name type="common">Hybrid yeast</name>
    <dbReference type="NCBI Taxonomy" id="559304"/>
    <lineage>
        <taxon>Eukaryota</taxon>
        <taxon>Fungi</taxon>
        <taxon>Dikarya</taxon>
        <taxon>Ascomycota</taxon>
        <taxon>Saccharomycotina</taxon>
        <taxon>Pichiomycetes</taxon>
        <taxon>Debaryomycetaceae</taxon>
        <taxon>Millerozyma</taxon>
    </lineage>
</organism>
<dbReference type="InterPro" id="IPR036864">
    <property type="entry name" value="Zn2-C6_fun-type_DNA-bd_sf"/>
</dbReference>
<dbReference type="Proteomes" id="UP000005222">
    <property type="component" value="Chromosome N"/>
</dbReference>
<dbReference type="HOGENOM" id="CLU_005934_0_0_1"/>
<dbReference type="PROSITE" id="PS50048">
    <property type="entry name" value="ZN2_CY6_FUNGAL_2"/>
    <property type="match status" value="1"/>
</dbReference>
<keyword evidence="5" id="KW-0539">Nucleus</keyword>
<reference evidence="8 9" key="1">
    <citation type="journal article" date="2012" name="G3 (Bethesda)">
        <title>Pichia sorbitophila, an interspecies yeast hybrid reveals early steps of genome resolution following polyploidization.</title>
        <authorList>
            <person name="Leh Louis V."/>
            <person name="Despons L."/>
            <person name="Friedrich A."/>
            <person name="Martin T."/>
            <person name="Durrens P."/>
            <person name="Casaregola S."/>
            <person name="Neuveglise C."/>
            <person name="Fairhead C."/>
            <person name="Marck C."/>
            <person name="Cruz J.A."/>
            <person name="Straub M.L."/>
            <person name="Kugler V."/>
            <person name="Sacerdot C."/>
            <person name="Uzunov Z."/>
            <person name="Thierry A."/>
            <person name="Weiss S."/>
            <person name="Bleykasten C."/>
            <person name="De Montigny J."/>
            <person name="Jacques N."/>
            <person name="Jung P."/>
            <person name="Lemaire M."/>
            <person name="Mallet S."/>
            <person name="Morel G."/>
            <person name="Richard G.F."/>
            <person name="Sarkar A."/>
            <person name="Savel G."/>
            <person name="Schacherer J."/>
            <person name="Seret M.L."/>
            <person name="Talla E."/>
            <person name="Samson G."/>
            <person name="Jubin C."/>
            <person name="Poulain J."/>
            <person name="Vacherie B."/>
            <person name="Barbe V."/>
            <person name="Pelletier E."/>
            <person name="Sherman D.J."/>
            <person name="Westhof E."/>
            <person name="Weissenbach J."/>
            <person name="Baret P.V."/>
            <person name="Wincker P."/>
            <person name="Gaillardin C."/>
            <person name="Dujon B."/>
            <person name="Souciet J.L."/>
        </authorList>
    </citation>
    <scope>NUCLEOTIDE SEQUENCE [LARGE SCALE GENOMIC DNA]</scope>
    <source>
        <strain evidence="9">ATCC MYA-4447 / BCRC 22081 / CBS 7064 / NBRC 10061 / NRRL Y-12695</strain>
    </source>
</reference>
<feature type="domain" description="Zn(2)-C6 fungal-type" evidence="7">
    <location>
        <begin position="19"/>
        <end position="49"/>
    </location>
</feature>
<evidence type="ECO:0000313" key="8">
    <source>
        <dbReference type="EMBL" id="CCE87356.1"/>
    </source>
</evidence>
<dbReference type="GO" id="GO:0000981">
    <property type="term" value="F:DNA-binding transcription factor activity, RNA polymerase II-specific"/>
    <property type="evidence" value="ECO:0007669"/>
    <property type="project" value="InterPro"/>
</dbReference>
<gene>
    <name evidence="8" type="primary">Piso0_005906</name>
    <name evidence="8" type="ORF">GNLVRS01_PISO0N25159g</name>
</gene>
<dbReference type="CDD" id="cd12148">
    <property type="entry name" value="fungal_TF_MHR"/>
    <property type="match status" value="1"/>
</dbReference>
<dbReference type="GO" id="GO:0000978">
    <property type="term" value="F:RNA polymerase II cis-regulatory region sequence-specific DNA binding"/>
    <property type="evidence" value="ECO:0007669"/>
    <property type="project" value="TreeGrafter"/>
</dbReference>
<accession>G8Y097</accession>
<proteinExistence type="predicted"/>
<dbReference type="Pfam" id="PF04082">
    <property type="entry name" value="Fungal_trans"/>
    <property type="match status" value="1"/>
</dbReference>
<dbReference type="SUPFAM" id="SSF57701">
    <property type="entry name" value="Zn2/Cys6 DNA-binding domain"/>
    <property type="match status" value="1"/>
</dbReference>
<dbReference type="InParanoid" id="G8Y097"/>
<dbReference type="STRING" id="559304.G8Y097"/>
<keyword evidence="9" id="KW-1185">Reference proteome</keyword>
<dbReference type="GO" id="GO:0045944">
    <property type="term" value="P:positive regulation of transcription by RNA polymerase II"/>
    <property type="evidence" value="ECO:0007669"/>
    <property type="project" value="TreeGrafter"/>
</dbReference>
<sequence>MLRVGKYELPKKNKRPKRSCSFCRRKKVKCDQKVPCSTCIRYGNDDCDLRMSPPEATNTPNIKLVPKSKKPVRGDTSSNSPSGIPVETYSKGSLEAQTGCISDKRHILFNSDEETVNIHEGKQILGTGPADRQTFGPFSWVTLHLNDKYYTFLIHFCKSLKDFDTILNDMNTYAKECEKFKSDMYKSKNNHSSRQNIAANYKDEAMFTKICDKRKKFHNNSLWLKEKHDKLELINHLKDILPSRNEVKFLLNIFFSSVHGLIPIVDESDFRKKIRQMLEEQYESTDIERKFDLATIGILFSILRLSAISASSLSNAIVQEEISSDRPENERYYIEKTSEYFNAAKTCLENTNLYQCNNIPALQLLIFIYVLHIYSPEENGGLDGRPTKKIFSNILQLAVSIGLNNDPSKLPPRFRHPKSDNLSRKIWCFIMYLDICDSIATGDPLSTAALPSDTQWPAFSELESNNDALYLEKEIIENLQKRYVILGCLSDVLSSLLNNNKDMKLKDLSTKISSIESINKEIEVLIKEFTTSSKVITISDAMNILHYLNLNSLLFSLYFKLFLHHEKTINHVFRDHYIIKYMDCSLRGPYQLYFYIRKKAAIFDKSCFKLVIIPNLLHMMQKSFICILSLMIRLKFLKEKLKKCETESGMANQSSSIMKCDDAVSLLLRRFTILTDIAHTLFSSYYMAWRSYRVSTFVISMILSDEFNERIAEKFLNFNIFISEDTLDIIIKLLCDIENEEKIDENLNKTNESLIIREPSTDLFSQSDLERFNDIWSEPVRNGSYFENEDQGNFTVFDFIFNSGLDFDLDFESAYQL</sequence>
<dbReference type="InterPro" id="IPR050675">
    <property type="entry name" value="OAF3"/>
</dbReference>
<evidence type="ECO:0000256" key="2">
    <source>
        <dbReference type="ARBA" id="ARBA00023015"/>
    </source>
</evidence>
<dbReference type="Gene3D" id="4.10.240.10">
    <property type="entry name" value="Zn(2)-C6 fungal-type DNA-binding domain"/>
    <property type="match status" value="1"/>
</dbReference>
<evidence type="ECO:0000313" key="9">
    <source>
        <dbReference type="Proteomes" id="UP000005222"/>
    </source>
</evidence>
<evidence type="ECO:0000256" key="5">
    <source>
        <dbReference type="ARBA" id="ARBA00023242"/>
    </source>
</evidence>
<evidence type="ECO:0000256" key="1">
    <source>
        <dbReference type="ARBA" id="ARBA00022723"/>
    </source>
</evidence>
<evidence type="ECO:0000259" key="7">
    <source>
        <dbReference type="PROSITE" id="PS50048"/>
    </source>
</evidence>
<dbReference type="SMART" id="SM00066">
    <property type="entry name" value="GAL4"/>
    <property type="match status" value="1"/>
</dbReference>
<dbReference type="GO" id="GO:0006351">
    <property type="term" value="P:DNA-templated transcription"/>
    <property type="evidence" value="ECO:0007669"/>
    <property type="project" value="InterPro"/>
</dbReference>
<dbReference type="eggNOG" id="ENOG502RQFE">
    <property type="taxonomic scope" value="Eukaryota"/>
</dbReference>
<keyword evidence="2" id="KW-0805">Transcription regulation</keyword>
<evidence type="ECO:0000256" key="3">
    <source>
        <dbReference type="ARBA" id="ARBA00023125"/>
    </source>
</evidence>
<dbReference type="InterPro" id="IPR001138">
    <property type="entry name" value="Zn2Cys6_DnaBD"/>
</dbReference>
<feature type="region of interest" description="Disordered" evidence="6">
    <location>
        <begin position="51"/>
        <end position="88"/>
    </location>
</feature>
<dbReference type="OrthoDB" id="4159781at2759"/>